<name>A0A4Q9MLP7_9APHY</name>
<dbReference type="InterPro" id="IPR011333">
    <property type="entry name" value="SKP1/BTB/POZ_sf"/>
</dbReference>
<feature type="domain" description="BTB" evidence="2">
    <location>
        <begin position="44"/>
        <end position="108"/>
    </location>
</feature>
<dbReference type="EMBL" id="ML143422">
    <property type="protein sequence ID" value="TBU28415.1"/>
    <property type="molecule type" value="Genomic_DNA"/>
</dbReference>
<evidence type="ECO:0000256" key="1">
    <source>
        <dbReference type="SAM" id="MobiDB-lite"/>
    </source>
</evidence>
<sequence>MSAAGPSRKRARVNSTATDDAVPLARRAQGEETKRDQEFWFEDGNVTLIAGNFEFRVYKGVLSNRSPVFRDMFSLPQQSPSTPSTCPTVHLSDSPEDVRELLRALIPGIDSSHPFSLETQPSYQTISASIRLGHKYQLDRLVDAALAYLRRYYTTDYDTWHNIHTHCKTHPLSPVHAIGVVNLARLTGADDILPSALYACCTLEGPQLVEGFQREDGTPEVLSNADLARCIQGKANLTKERVGHAVGLHRRFQSPNCKQRCSGGAVIHKIVSRIDCAIHPCAFEGWTWPPANGPGGIFCPHCLHILNMREHAQKQDLWNRLPELMGVMVDDWKRKEITIFR</sequence>
<dbReference type="AlphaFoldDB" id="A0A4Q9MLP7"/>
<evidence type="ECO:0000259" key="2">
    <source>
        <dbReference type="PROSITE" id="PS50097"/>
    </source>
</evidence>
<protein>
    <recommendedName>
        <fullName evidence="2">BTB domain-containing protein</fullName>
    </recommendedName>
</protein>
<dbReference type="OrthoDB" id="3036049at2759"/>
<dbReference type="SMART" id="SM00225">
    <property type="entry name" value="BTB"/>
    <property type="match status" value="1"/>
</dbReference>
<dbReference type="CDD" id="cd18186">
    <property type="entry name" value="BTB_POZ_ZBTB_KLHL-like"/>
    <property type="match status" value="1"/>
</dbReference>
<reference evidence="3" key="1">
    <citation type="submission" date="2019-01" db="EMBL/GenBank/DDBJ databases">
        <title>Draft genome sequences of three monokaryotic isolates of the white-rot basidiomycete fungus Dichomitus squalens.</title>
        <authorList>
            <consortium name="DOE Joint Genome Institute"/>
            <person name="Lopez S.C."/>
            <person name="Andreopoulos B."/>
            <person name="Pangilinan J."/>
            <person name="Lipzen A."/>
            <person name="Riley R."/>
            <person name="Ahrendt S."/>
            <person name="Ng V."/>
            <person name="Barry K."/>
            <person name="Daum C."/>
            <person name="Grigoriev I.V."/>
            <person name="Hilden K.S."/>
            <person name="Makela M.R."/>
            <person name="de Vries R.P."/>
        </authorList>
    </citation>
    <scope>NUCLEOTIDE SEQUENCE [LARGE SCALE GENOMIC DNA]</scope>
    <source>
        <strain evidence="3">OM18370.1</strain>
    </source>
</reference>
<accession>A0A4Q9MLP7</accession>
<gene>
    <name evidence="3" type="ORF">BD311DRAFT_663487</name>
</gene>
<organism evidence="3">
    <name type="scientific">Dichomitus squalens</name>
    <dbReference type="NCBI Taxonomy" id="114155"/>
    <lineage>
        <taxon>Eukaryota</taxon>
        <taxon>Fungi</taxon>
        <taxon>Dikarya</taxon>
        <taxon>Basidiomycota</taxon>
        <taxon>Agaricomycotina</taxon>
        <taxon>Agaricomycetes</taxon>
        <taxon>Polyporales</taxon>
        <taxon>Polyporaceae</taxon>
        <taxon>Dichomitus</taxon>
    </lineage>
</organism>
<dbReference type="SUPFAM" id="SSF54695">
    <property type="entry name" value="POZ domain"/>
    <property type="match status" value="1"/>
</dbReference>
<dbReference type="Gene3D" id="3.30.710.10">
    <property type="entry name" value="Potassium Channel Kv1.1, Chain A"/>
    <property type="match status" value="1"/>
</dbReference>
<feature type="region of interest" description="Disordered" evidence="1">
    <location>
        <begin position="1"/>
        <end position="34"/>
    </location>
</feature>
<dbReference type="Pfam" id="PF00651">
    <property type="entry name" value="BTB"/>
    <property type="match status" value="1"/>
</dbReference>
<evidence type="ECO:0000313" key="3">
    <source>
        <dbReference type="EMBL" id="TBU28415.1"/>
    </source>
</evidence>
<proteinExistence type="predicted"/>
<dbReference type="Proteomes" id="UP000292957">
    <property type="component" value="Unassembled WGS sequence"/>
</dbReference>
<dbReference type="PROSITE" id="PS50097">
    <property type="entry name" value="BTB"/>
    <property type="match status" value="1"/>
</dbReference>
<dbReference type="InterPro" id="IPR000210">
    <property type="entry name" value="BTB/POZ_dom"/>
</dbReference>